<evidence type="ECO:0000313" key="1">
    <source>
        <dbReference type="EMBL" id="MBM7715501.1"/>
    </source>
</evidence>
<keyword evidence="2" id="KW-1185">Reference proteome</keyword>
<protein>
    <submittedName>
        <fullName evidence="1">Uncharacterized protein</fullName>
    </submittedName>
</protein>
<evidence type="ECO:0000313" key="2">
    <source>
        <dbReference type="Proteomes" id="UP000823485"/>
    </source>
</evidence>
<dbReference type="EMBL" id="JAFBFH010000015">
    <property type="protein sequence ID" value="MBM7715501.1"/>
    <property type="molecule type" value="Genomic_DNA"/>
</dbReference>
<reference evidence="1 2" key="1">
    <citation type="submission" date="2021-01" db="EMBL/GenBank/DDBJ databases">
        <title>Genomic Encyclopedia of Type Strains, Phase IV (KMG-IV): sequencing the most valuable type-strain genomes for metagenomic binning, comparative biology and taxonomic classification.</title>
        <authorList>
            <person name="Goeker M."/>
        </authorList>
    </citation>
    <scope>NUCLEOTIDE SEQUENCE [LARGE SCALE GENOMIC DNA]</scope>
    <source>
        <strain evidence="1 2">DSM 105453</strain>
    </source>
</reference>
<dbReference type="Proteomes" id="UP000823485">
    <property type="component" value="Unassembled WGS sequence"/>
</dbReference>
<gene>
    <name evidence="1" type="ORF">JOC94_002489</name>
</gene>
<sequence>MELSTKIDEKSACPKLPIEKEKLHVDADELIDEEKAEA</sequence>
<name>A0ABS2RA54_9BACI</name>
<proteinExistence type="predicted"/>
<comment type="caution">
    <text evidence="1">The sequence shown here is derived from an EMBL/GenBank/DDBJ whole genome shotgun (WGS) entry which is preliminary data.</text>
</comment>
<accession>A0ABS2RA54</accession>
<organism evidence="1 2">
    <name type="scientific">Siminovitchia thermophila</name>
    <dbReference type="NCBI Taxonomy" id="1245522"/>
    <lineage>
        <taxon>Bacteria</taxon>
        <taxon>Bacillati</taxon>
        <taxon>Bacillota</taxon>
        <taxon>Bacilli</taxon>
        <taxon>Bacillales</taxon>
        <taxon>Bacillaceae</taxon>
        <taxon>Siminovitchia</taxon>
    </lineage>
</organism>